<accession>A0A2H1VD54</accession>
<feature type="signal peptide" evidence="2">
    <location>
        <begin position="1"/>
        <end position="21"/>
    </location>
</feature>
<proteinExistence type="predicted"/>
<protein>
    <submittedName>
        <fullName evidence="3">SFRICE_005905</fullName>
    </submittedName>
</protein>
<gene>
    <name evidence="3" type="ORF">SFRICE_005905</name>
</gene>
<feature type="region of interest" description="Disordered" evidence="1">
    <location>
        <begin position="71"/>
        <end position="91"/>
    </location>
</feature>
<evidence type="ECO:0000313" key="3">
    <source>
        <dbReference type="EMBL" id="SOQ38332.1"/>
    </source>
</evidence>
<evidence type="ECO:0000256" key="1">
    <source>
        <dbReference type="SAM" id="MobiDB-lite"/>
    </source>
</evidence>
<evidence type="ECO:0000256" key="2">
    <source>
        <dbReference type="SAM" id="SignalP"/>
    </source>
</evidence>
<dbReference type="EMBL" id="ODYU01001732">
    <property type="protein sequence ID" value="SOQ38332.1"/>
    <property type="molecule type" value="Genomic_DNA"/>
</dbReference>
<sequence length="91" mass="9121">MARLLLCAIALLVFVCIDADAAPNPAPNPAPVPAPSPQFGYRRGFGRPYGGFGGRRRFPGASISYSRSGSISFGGGGSAASSSAGSIGFGK</sequence>
<name>A0A2H1VD54_SPOFR</name>
<feature type="compositionally biased region" description="Low complexity" evidence="1">
    <location>
        <begin position="79"/>
        <end position="91"/>
    </location>
</feature>
<organism evidence="3">
    <name type="scientific">Spodoptera frugiperda</name>
    <name type="common">Fall armyworm</name>
    <dbReference type="NCBI Taxonomy" id="7108"/>
    <lineage>
        <taxon>Eukaryota</taxon>
        <taxon>Metazoa</taxon>
        <taxon>Ecdysozoa</taxon>
        <taxon>Arthropoda</taxon>
        <taxon>Hexapoda</taxon>
        <taxon>Insecta</taxon>
        <taxon>Pterygota</taxon>
        <taxon>Neoptera</taxon>
        <taxon>Endopterygota</taxon>
        <taxon>Lepidoptera</taxon>
        <taxon>Glossata</taxon>
        <taxon>Ditrysia</taxon>
        <taxon>Noctuoidea</taxon>
        <taxon>Noctuidae</taxon>
        <taxon>Amphipyrinae</taxon>
        <taxon>Spodoptera</taxon>
    </lineage>
</organism>
<reference evidence="3" key="1">
    <citation type="submission" date="2016-07" db="EMBL/GenBank/DDBJ databases">
        <authorList>
            <person name="Bretaudeau A."/>
        </authorList>
    </citation>
    <scope>NUCLEOTIDE SEQUENCE</scope>
    <source>
        <strain evidence="3">Rice</strain>
        <tissue evidence="3">Whole body</tissue>
    </source>
</reference>
<feature type="chain" id="PRO_5013863784" evidence="2">
    <location>
        <begin position="22"/>
        <end position="91"/>
    </location>
</feature>
<dbReference type="AlphaFoldDB" id="A0A2H1VD54"/>
<keyword evidence="2" id="KW-0732">Signal</keyword>